<sequence length="546" mass="61405">MNHQQQQQQQHYRPYTPSSASPSPSNIIKRNNSPAARTTTTTPTDTPTNRSPSNLKLNQVPFRSGFQPKGVYRDRTEELITARNSRQESKRLEEARLQKRLEKLIQLHFPAENNQQSATQDGQQDQNQPSLINLSQKLIGIVKHVGHDRGEFGGINLVGQNGSIRAQEQRIVRWQEDGEVKECKYCQTVFGLRIRKHHCRLCGSVVCFSPPWTTGQRERCSTMIRFEWERATESRAEKGIHGRIIQLSEQEMGIVDDPHSVLDLISSTSANPVPAYIPPKPRKGVRVCSHCLAIILRRQAMTYPPKIPDYIHLYASLKRIQDEIEKAIPDFQELLSSSKHPNSNLNPSSTSDLPMKLLTIRRKLLTNLSLFDAHSKKLIGQVARREGENGSEARLVSAITTRAGLFLRDHMSLIRSLGLLETQPTPQPKPSSSTATTTLRATRPRPSSSSSLPTSLPQPNPLASTPPKKPHVKNLSISSETNHSIHSQEDTHHILVQLNVLLEQENRIEGFLALAQSKRQLEDVASLKSSLDDLREEIANLKKSLL</sequence>
<evidence type="ECO:0000313" key="9">
    <source>
        <dbReference type="EMBL" id="KAA1104404.1"/>
    </source>
</evidence>
<accession>A0A5B0PUQ0</accession>
<dbReference type="InterPro" id="IPR013083">
    <property type="entry name" value="Znf_RING/FYVE/PHD"/>
</dbReference>
<dbReference type="Gene3D" id="3.30.40.10">
    <property type="entry name" value="Zinc/RING finger domain, C3HC4 (zinc finger)"/>
    <property type="match status" value="1"/>
</dbReference>
<dbReference type="InterPro" id="IPR036531">
    <property type="entry name" value="Rbsn_Rab-bd_sf"/>
</dbReference>
<dbReference type="AlphaFoldDB" id="A0A5B0PUQ0"/>
<feature type="compositionally biased region" description="Low complexity" evidence="6">
    <location>
        <begin position="1"/>
        <end position="10"/>
    </location>
</feature>
<evidence type="ECO:0000313" key="10">
    <source>
        <dbReference type="Proteomes" id="UP000324748"/>
    </source>
</evidence>
<keyword evidence="9" id="KW-0378">Hydrolase</keyword>
<comment type="caution">
    <text evidence="9">The sequence shown here is derived from an EMBL/GenBank/DDBJ whole genome shotgun (WGS) entry which is preliminary data.</text>
</comment>
<feature type="compositionally biased region" description="Low complexity" evidence="6">
    <location>
        <begin position="17"/>
        <end position="54"/>
    </location>
</feature>
<dbReference type="PROSITE" id="PS50178">
    <property type="entry name" value="ZF_FYVE"/>
    <property type="match status" value="1"/>
</dbReference>
<evidence type="ECO:0000313" key="8">
    <source>
        <dbReference type="EMBL" id="KAA1068528.1"/>
    </source>
</evidence>
<dbReference type="Gene3D" id="4.10.860.20">
    <property type="entry name" value="Rabenosyn, Rab binding domain"/>
    <property type="match status" value="1"/>
</dbReference>
<protein>
    <submittedName>
        <fullName evidence="9">Carboxypeptidase Y-deficient</fullName>
    </submittedName>
</protein>
<evidence type="ECO:0000256" key="2">
    <source>
        <dbReference type="ARBA" id="ARBA00022771"/>
    </source>
</evidence>
<dbReference type="PANTHER" id="PTHR13510">
    <property type="entry name" value="FYVE-FINGER-CONTAINING RAB5 EFFECTOR PROTEIN RABENOSYN-5-RELATED"/>
    <property type="match status" value="1"/>
</dbReference>
<feature type="region of interest" description="Disordered" evidence="6">
    <location>
        <begin position="420"/>
        <end position="474"/>
    </location>
</feature>
<dbReference type="CDD" id="cd15737">
    <property type="entry name" value="FYVE2_Vac1p_like"/>
    <property type="match status" value="1"/>
</dbReference>
<keyword evidence="10" id="KW-1185">Reference proteome</keyword>
<dbReference type="PANTHER" id="PTHR13510:SF44">
    <property type="entry name" value="RABENOSYN-5"/>
    <property type="match status" value="1"/>
</dbReference>
<dbReference type="InterPro" id="IPR011011">
    <property type="entry name" value="Znf_FYVE_PHD"/>
</dbReference>
<dbReference type="Proteomes" id="UP000325313">
    <property type="component" value="Unassembled WGS sequence"/>
</dbReference>
<dbReference type="Proteomes" id="UP000324748">
    <property type="component" value="Unassembled WGS sequence"/>
</dbReference>
<name>A0A5B0PUQ0_PUCGR</name>
<dbReference type="InterPro" id="IPR021565">
    <property type="entry name" value="Rbsn_Rab-bd"/>
</dbReference>
<keyword evidence="9" id="KW-0645">Protease</keyword>
<dbReference type="EMBL" id="VDEP01000505">
    <property type="protein sequence ID" value="KAA1068528.1"/>
    <property type="molecule type" value="Genomic_DNA"/>
</dbReference>
<feature type="domain" description="FYVE-type" evidence="7">
    <location>
        <begin position="177"/>
        <end position="296"/>
    </location>
</feature>
<keyword evidence="3" id="KW-0862">Zinc</keyword>
<evidence type="ECO:0000259" key="7">
    <source>
        <dbReference type="PROSITE" id="PS50178"/>
    </source>
</evidence>
<feature type="region of interest" description="Disordered" evidence="6">
    <location>
        <begin position="1"/>
        <end position="70"/>
    </location>
</feature>
<keyword evidence="5" id="KW-0175">Coiled coil</keyword>
<evidence type="ECO:0000256" key="6">
    <source>
        <dbReference type="SAM" id="MobiDB-lite"/>
    </source>
</evidence>
<keyword evidence="1" id="KW-0479">Metal-binding</keyword>
<dbReference type="EMBL" id="VSWC01000041">
    <property type="protein sequence ID" value="KAA1104404.1"/>
    <property type="molecule type" value="Genomic_DNA"/>
</dbReference>
<dbReference type="GO" id="GO:0004180">
    <property type="term" value="F:carboxypeptidase activity"/>
    <property type="evidence" value="ECO:0007669"/>
    <property type="project" value="UniProtKB-KW"/>
</dbReference>
<dbReference type="InterPro" id="IPR017455">
    <property type="entry name" value="Znf_FYVE-rel"/>
</dbReference>
<dbReference type="SUPFAM" id="SSF140125">
    <property type="entry name" value="Rabenosyn-5 Rab-binding domain-like"/>
    <property type="match status" value="1"/>
</dbReference>
<dbReference type="OrthoDB" id="166134at2759"/>
<reference evidence="10 11" key="1">
    <citation type="submission" date="2019-05" db="EMBL/GenBank/DDBJ databases">
        <title>Emergence of the Ug99 lineage of the wheat stem rust pathogen through somatic hybridization.</title>
        <authorList>
            <person name="Li F."/>
            <person name="Upadhyaya N.M."/>
            <person name="Sperschneider J."/>
            <person name="Matny O."/>
            <person name="Nguyen-Phuc H."/>
            <person name="Mago R."/>
            <person name="Raley C."/>
            <person name="Miller M.E."/>
            <person name="Silverstein K.A.T."/>
            <person name="Henningsen E."/>
            <person name="Hirsch C.D."/>
            <person name="Visser B."/>
            <person name="Pretorius Z.A."/>
            <person name="Steffenson B.J."/>
            <person name="Schwessinger B."/>
            <person name="Dodds P.N."/>
            <person name="Figueroa M."/>
        </authorList>
    </citation>
    <scope>NUCLEOTIDE SEQUENCE [LARGE SCALE GENOMIC DNA]</scope>
    <source>
        <strain evidence="9">21-0</strain>
        <strain evidence="8 11">Ug99</strain>
    </source>
</reference>
<dbReference type="GO" id="GO:0008270">
    <property type="term" value="F:zinc ion binding"/>
    <property type="evidence" value="ECO:0007669"/>
    <property type="project" value="UniProtKB-KW"/>
</dbReference>
<feature type="coiled-coil region" evidence="5">
    <location>
        <begin position="517"/>
        <end position="544"/>
    </location>
</feature>
<dbReference type="SMART" id="SM00064">
    <property type="entry name" value="FYVE"/>
    <property type="match status" value="1"/>
</dbReference>
<organism evidence="9 10">
    <name type="scientific">Puccinia graminis f. sp. tritici</name>
    <dbReference type="NCBI Taxonomy" id="56615"/>
    <lineage>
        <taxon>Eukaryota</taxon>
        <taxon>Fungi</taxon>
        <taxon>Dikarya</taxon>
        <taxon>Basidiomycota</taxon>
        <taxon>Pucciniomycotina</taxon>
        <taxon>Pucciniomycetes</taxon>
        <taxon>Pucciniales</taxon>
        <taxon>Pucciniaceae</taxon>
        <taxon>Puccinia</taxon>
    </lineage>
</organism>
<dbReference type="Pfam" id="PF11464">
    <property type="entry name" value="Rbsn"/>
    <property type="match status" value="1"/>
</dbReference>
<proteinExistence type="predicted"/>
<dbReference type="Pfam" id="PF01363">
    <property type="entry name" value="FYVE"/>
    <property type="match status" value="1"/>
</dbReference>
<feature type="compositionally biased region" description="Low complexity" evidence="6">
    <location>
        <begin position="430"/>
        <end position="457"/>
    </location>
</feature>
<keyword evidence="9" id="KW-0121">Carboxypeptidase</keyword>
<dbReference type="SUPFAM" id="SSF57903">
    <property type="entry name" value="FYVE/PHD zinc finger"/>
    <property type="match status" value="1"/>
</dbReference>
<dbReference type="InterPro" id="IPR000306">
    <property type="entry name" value="Znf_FYVE"/>
</dbReference>
<evidence type="ECO:0000313" key="11">
    <source>
        <dbReference type="Proteomes" id="UP000325313"/>
    </source>
</evidence>
<evidence type="ECO:0000256" key="1">
    <source>
        <dbReference type="ARBA" id="ARBA00022723"/>
    </source>
</evidence>
<evidence type="ECO:0000256" key="3">
    <source>
        <dbReference type="ARBA" id="ARBA00022833"/>
    </source>
</evidence>
<dbReference type="InterPro" id="IPR052727">
    <property type="entry name" value="Rab4/Rab5_effector"/>
</dbReference>
<evidence type="ECO:0000256" key="5">
    <source>
        <dbReference type="SAM" id="Coils"/>
    </source>
</evidence>
<gene>
    <name evidence="9" type="primary">PEP7_1</name>
    <name evidence="8" type="synonym">PEP7_4</name>
    <name evidence="9" type="ORF">PGT21_022291</name>
    <name evidence="8" type="ORF">PGTUg99_029400</name>
</gene>
<keyword evidence="2 4" id="KW-0863">Zinc-finger</keyword>
<evidence type="ECO:0000256" key="4">
    <source>
        <dbReference type="PROSITE-ProRule" id="PRU00091"/>
    </source>
</evidence>